<dbReference type="Proteomes" id="UP001519271">
    <property type="component" value="Unassembled WGS sequence"/>
</dbReference>
<protein>
    <recommendedName>
        <fullName evidence="5">Cell division protein SepF</fullName>
    </recommendedName>
</protein>
<evidence type="ECO:0000256" key="4">
    <source>
        <dbReference type="ARBA" id="ARBA00044936"/>
    </source>
</evidence>
<dbReference type="PANTHER" id="PTHR35798:SF1">
    <property type="entry name" value="CELL DIVISION PROTEIN SEPF"/>
    <property type="match status" value="1"/>
</dbReference>
<evidence type="ECO:0000256" key="5">
    <source>
        <dbReference type="HAMAP-Rule" id="MF_01197"/>
    </source>
</evidence>
<reference evidence="6 7" key="1">
    <citation type="submission" date="2021-03" db="EMBL/GenBank/DDBJ databases">
        <title>Genomic Encyclopedia of Type Strains, Phase IV (KMG-IV): sequencing the most valuable type-strain genomes for metagenomic binning, comparative biology and taxonomic classification.</title>
        <authorList>
            <person name="Goeker M."/>
        </authorList>
    </citation>
    <scope>NUCLEOTIDE SEQUENCE [LARGE SCALE GENOMIC DNA]</scope>
    <source>
        <strain evidence="6 7">DSM 6139</strain>
    </source>
</reference>
<name>A0ABS4G262_9CLOT</name>
<keyword evidence="5" id="KW-0963">Cytoplasm</keyword>
<evidence type="ECO:0000256" key="1">
    <source>
        <dbReference type="ARBA" id="ARBA00022618"/>
    </source>
</evidence>
<evidence type="ECO:0000313" key="7">
    <source>
        <dbReference type="Proteomes" id="UP001519271"/>
    </source>
</evidence>
<gene>
    <name evidence="5" type="primary">sepF</name>
    <name evidence="6" type="ORF">J2Z34_001063</name>
</gene>
<dbReference type="InterPro" id="IPR023052">
    <property type="entry name" value="Cell_div_SepF"/>
</dbReference>
<proteinExistence type="inferred from homology"/>
<evidence type="ECO:0000256" key="2">
    <source>
        <dbReference type="ARBA" id="ARBA00023210"/>
    </source>
</evidence>
<evidence type="ECO:0000313" key="6">
    <source>
        <dbReference type="EMBL" id="MBP1918587.1"/>
    </source>
</evidence>
<comment type="function">
    <text evidence="4 5">Cell division protein that is part of the divisome complex and is recruited early to the Z-ring. Probably stimulates Z-ring formation, perhaps through the cross-linking of FtsZ protofilaments. Its function overlaps with FtsA.</text>
</comment>
<organism evidence="6 7">
    <name type="scientific">Youngiibacter multivorans</name>
    <dbReference type="NCBI Taxonomy" id="937251"/>
    <lineage>
        <taxon>Bacteria</taxon>
        <taxon>Bacillati</taxon>
        <taxon>Bacillota</taxon>
        <taxon>Clostridia</taxon>
        <taxon>Eubacteriales</taxon>
        <taxon>Clostridiaceae</taxon>
        <taxon>Youngiibacter</taxon>
    </lineage>
</organism>
<accession>A0ABS4G262</accession>
<comment type="subcellular location">
    <subcellularLocation>
        <location evidence="5">Cytoplasm</location>
    </subcellularLocation>
    <text evidence="5">Localizes to the division site, in a FtsZ-dependent manner.</text>
</comment>
<comment type="subunit">
    <text evidence="5">Homodimer. Interacts with FtsZ.</text>
</comment>
<dbReference type="HAMAP" id="MF_01197">
    <property type="entry name" value="SepF"/>
    <property type="match status" value="1"/>
</dbReference>
<keyword evidence="3 5" id="KW-0131">Cell cycle</keyword>
<dbReference type="Pfam" id="PF04472">
    <property type="entry name" value="SepF"/>
    <property type="match status" value="1"/>
</dbReference>
<dbReference type="InterPro" id="IPR007561">
    <property type="entry name" value="Cell_div_SepF/SepF-rel"/>
</dbReference>
<keyword evidence="7" id="KW-1185">Reference proteome</keyword>
<sequence length="152" mass="16965">MGKFMTSIKSMIGMEDEDIYDEFEEEVEKEKEYEEAPVSVLSRRREAQPVNKVVPIHGNAGTKLTIIKPTTFDEAPQICDNLKSKMIVVVNTTGLEPKVAQRLLDFMAGATYAMAGDLQEVESGVYVLSPSGIEVLKETKADTTTKSFLNWR</sequence>
<comment type="caution">
    <text evidence="6">The sequence shown here is derived from an EMBL/GenBank/DDBJ whole genome shotgun (WGS) entry which is preliminary data.</text>
</comment>
<comment type="similarity">
    <text evidence="5">Belongs to the SepF family.</text>
</comment>
<dbReference type="InterPro" id="IPR038594">
    <property type="entry name" value="SepF-like_sf"/>
</dbReference>
<keyword evidence="1 5" id="KW-0132">Cell division</keyword>
<dbReference type="PANTHER" id="PTHR35798">
    <property type="entry name" value="CELL DIVISION PROTEIN SEPF"/>
    <property type="match status" value="1"/>
</dbReference>
<dbReference type="EMBL" id="JAGGKC010000006">
    <property type="protein sequence ID" value="MBP1918587.1"/>
    <property type="molecule type" value="Genomic_DNA"/>
</dbReference>
<dbReference type="Gene3D" id="3.30.110.150">
    <property type="entry name" value="SepF-like protein"/>
    <property type="match status" value="1"/>
</dbReference>
<keyword evidence="2 5" id="KW-0717">Septation</keyword>
<dbReference type="RefSeq" id="WP_209458811.1">
    <property type="nucleotide sequence ID" value="NZ_JAGGKC010000006.1"/>
</dbReference>
<evidence type="ECO:0000256" key="3">
    <source>
        <dbReference type="ARBA" id="ARBA00023306"/>
    </source>
</evidence>